<keyword evidence="5 14" id="KW-0808">Transferase</keyword>
<dbReference type="RefSeq" id="WP_249282018.1">
    <property type="nucleotide sequence ID" value="NZ_JACRST010000002.1"/>
</dbReference>
<evidence type="ECO:0000256" key="3">
    <source>
        <dbReference type="ARBA" id="ARBA00022630"/>
    </source>
</evidence>
<dbReference type="AlphaFoldDB" id="A0A926I3U2"/>
<dbReference type="GO" id="GO:0009398">
    <property type="term" value="P:FMN biosynthetic process"/>
    <property type="evidence" value="ECO:0007669"/>
    <property type="project" value="UniProtKB-UniRule"/>
</dbReference>
<comment type="pathway">
    <text evidence="2 14">Cofactor biosynthesis; FMN biosynthesis; FMN from riboflavin (ATP route): step 1/1.</text>
</comment>
<evidence type="ECO:0000313" key="17">
    <source>
        <dbReference type="Proteomes" id="UP000653127"/>
    </source>
</evidence>
<dbReference type="GO" id="GO:0005524">
    <property type="term" value="F:ATP binding"/>
    <property type="evidence" value="ECO:0007669"/>
    <property type="project" value="UniProtKB-UniRule"/>
</dbReference>
<dbReference type="Pfam" id="PF01687">
    <property type="entry name" value="Flavokinase"/>
    <property type="match status" value="1"/>
</dbReference>
<comment type="pathway">
    <text evidence="1 14">Cofactor biosynthesis; FAD biosynthesis; FAD from FMN: step 1/1.</text>
</comment>
<name>A0A926I3U2_9FIRM</name>
<dbReference type="InterPro" id="IPR014729">
    <property type="entry name" value="Rossmann-like_a/b/a_fold"/>
</dbReference>
<evidence type="ECO:0000259" key="15">
    <source>
        <dbReference type="SMART" id="SM00904"/>
    </source>
</evidence>
<evidence type="ECO:0000256" key="1">
    <source>
        <dbReference type="ARBA" id="ARBA00004726"/>
    </source>
</evidence>
<dbReference type="EC" id="2.7.7.2" evidence="14"/>
<keyword evidence="7 14" id="KW-0547">Nucleotide-binding</keyword>
<dbReference type="Pfam" id="PF06574">
    <property type="entry name" value="FAD_syn"/>
    <property type="match status" value="1"/>
</dbReference>
<dbReference type="GO" id="GO:0008531">
    <property type="term" value="F:riboflavin kinase activity"/>
    <property type="evidence" value="ECO:0007669"/>
    <property type="project" value="UniProtKB-UniRule"/>
</dbReference>
<dbReference type="EMBL" id="JACRST010000002">
    <property type="protein sequence ID" value="MBC8545868.1"/>
    <property type="molecule type" value="Genomic_DNA"/>
</dbReference>
<dbReference type="SMART" id="SM00904">
    <property type="entry name" value="Flavokinase"/>
    <property type="match status" value="1"/>
</dbReference>
<keyword evidence="9 14" id="KW-0274">FAD</keyword>
<evidence type="ECO:0000256" key="14">
    <source>
        <dbReference type="PIRNR" id="PIRNR004491"/>
    </source>
</evidence>
<accession>A0A926I3U2</accession>
<proteinExistence type="inferred from homology"/>
<keyword evidence="3 14" id="KW-0285">Flavoprotein</keyword>
<evidence type="ECO:0000256" key="11">
    <source>
        <dbReference type="ARBA" id="ARBA00023268"/>
    </source>
</evidence>
<evidence type="ECO:0000256" key="10">
    <source>
        <dbReference type="ARBA" id="ARBA00022840"/>
    </source>
</evidence>
<dbReference type="GO" id="GO:0009231">
    <property type="term" value="P:riboflavin biosynthetic process"/>
    <property type="evidence" value="ECO:0007669"/>
    <property type="project" value="InterPro"/>
</dbReference>
<evidence type="ECO:0000256" key="13">
    <source>
        <dbReference type="ARBA" id="ARBA00049494"/>
    </source>
</evidence>
<evidence type="ECO:0000256" key="9">
    <source>
        <dbReference type="ARBA" id="ARBA00022827"/>
    </source>
</evidence>
<feature type="domain" description="Riboflavin kinase" evidence="15">
    <location>
        <begin position="174"/>
        <end position="299"/>
    </location>
</feature>
<keyword evidence="17" id="KW-1185">Reference proteome</keyword>
<evidence type="ECO:0000256" key="8">
    <source>
        <dbReference type="ARBA" id="ARBA00022777"/>
    </source>
</evidence>
<comment type="catalytic activity">
    <reaction evidence="13 14">
        <text>FMN + ATP + H(+) = FAD + diphosphate</text>
        <dbReference type="Rhea" id="RHEA:17237"/>
        <dbReference type="ChEBI" id="CHEBI:15378"/>
        <dbReference type="ChEBI" id="CHEBI:30616"/>
        <dbReference type="ChEBI" id="CHEBI:33019"/>
        <dbReference type="ChEBI" id="CHEBI:57692"/>
        <dbReference type="ChEBI" id="CHEBI:58210"/>
        <dbReference type="EC" id="2.7.7.2"/>
    </reaction>
</comment>
<dbReference type="InterPro" id="IPR015864">
    <property type="entry name" value="FAD_synthase"/>
</dbReference>
<gene>
    <name evidence="16" type="primary">ribF</name>
    <name evidence="16" type="ORF">H8711_02800</name>
</gene>
<dbReference type="Gene3D" id="2.40.30.30">
    <property type="entry name" value="Riboflavin kinase-like"/>
    <property type="match status" value="1"/>
</dbReference>
<dbReference type="Gene3D" id="3.40.50.620">
    <property type="entry name" value="HUPs"/>
    <property type="match status" value="1"/>
</dbReference>
<dbReference type="GO" id="GO:0003919">
    <property type="term" value="F:FMN adenylyltransferase activity"/>
    <property type="evidence" value="ECO:0007669"/>
    <property type="project" value="UniProtKB-UniRule"/>
</dbReference>
<evidence type="ECO:0000313" key="16">
    <source>
        <dbReference type="EMBL" id="MBC8545868.1"/>
    </source>
</evidence>
<sequence length="304" mass="33830">MNTTEKREHTVIALGFFDGVHRGHQAVIGQAVELAARRSLLPCAFTFDTAHSAPSSKGELHALTTVEQRERELTRLGIAQVFCPAFESFRDLSGEAFVREMLYQRFGARALCCGRDFRFGRYAGCGVDDLERLCGDLGIELCITPEVMDGGEPVSSTRIRAALAQGKMDTVNRLLGRRYGFELEVVHGRRLGRQMQYPTINQLLPEGCALPRFGVYAAFAEVDGRAYPAVTNVGVKPTVKSDNRPVAETHIPGLTADLYGRVVPVTLVRFLRPEVRFSSIEELRENIRRDTEHALEACKLYALQ</sequence>
<dbReference type="GO" id="GO:0006747">
    <property type="term" value="P:FAD biosynthetic process"/>
    <property type="evidence" value="ECO:0007669"/>
    <property type="project" value="UniProtKB-UniRule"/>
</dbReference>
<evidence type="ECO:0000256" key="7">
    <source>
        <dbReference type="ARBA" id="ARBA00022741"/>
    </source>
</evidence>
<organism evidence="16 17">
    <name type="scientific">Ligaoa zhengdingensis</name>
    <dbReference type="NCBI Taxonomy" id="2763658"/>
    <lineage>
        <taxon>Bacteria</taxon>
        <taxon>Bacillati</taxon>
        <taxon>Bacillota</taxon>
        <taxon>Clostridia</taxon>
        <taxon>Eubacteriales</taxon>
        <taxon>Oscillospiraceae</taxon>
        <taxon>Ligaoa</taxon>
    </lineage>
</organism>
<evidence type="ECO:0000256" key="12">
    <source>
        <dbReference type="ARBA" id="ARBA00047880"/>
    </source>
</evidence>
<keyword evidence="8 14" id="KW-0418">Kinase</keyword>
<dbReference type="SUPFAM" id="SSF82114">
    <property type="entry name" value="Riboflavin kinase-like"/>
    <property type="match status" value="1"/>
</dbReference>
<comment type="similarity">
    <text evidence="14">Belongs to the ribF family.</text>
</comment>
<evidence type="ECO:0000256" key="6">
    <source>
        <dbReference type="ARBA" id="ARBA00022695"/>
    </source>
</evidence>
<keyword evidence="6 14" id="KW-0548">Nucleotidyltransferase</keyword>
<dbReference type="Proteomes" id="UP000653127">
    <property type="component" value="Unassembled WGS sequence"/>
</dbReference>
<dbReference type="InterPro" id="IPR015865">
    <property type="entry name" value="Riboflavin_kinase_bac/euk"/>
</dbReference>
<dbReference type="PANTHER" id="PTHR22749">
    <property type="entry name" value="RIBOFLAVIN KINASE/FMN ADENYLYLTRANSFERASE"/>
    <property type="match status" value="1"/>
</dbReference>
<protein>
    <recommendedName>
        <fullName evidence="14">Riboflavin biosynthesis protein</fullName>
    </recommendedName>
    <domain>
        <recommendedName>
            <fullName evidence="14">Riboflavin kinase</fullName>
            <ecNumber evidence="14">2.7.1.26</ecNumber>
        </recommendedName>
        <alternativeName>
            <fullName evidence="14">Flavokinase</fullName>
        </alternativeName>
    </domain>
    <domain>
        <recommendedName>
            <fullName evidence="14">FMN adenylyltransferase</fullName>
            <ecNumber evidence="14">2.7.7.2</ecNumber>
        </recommendedName>
        <alternativeName>
            <fullName evidence="14">FAD pyrophosphorylase</fullName>
        </alternativeName>
        <alternativeName>
            <fullName evidence="14">FAD synthase</fullName>
        </alternativeName>
    </domain>
</protein>
<dbReference type="InterPro" id="IPR023468">
    <property type="entry name" value="Riboflavin_kinase"/>
</dbReference>
<comment type="catalytic activity">
    <reaction evidence="12 14">
        <text>riboflavin + ATP = FMN + ADP + H(+)</text>
        <dbReference type="Rhea" id="RHEA:14357"/>
        <dbReference type="ChEBI" id="CHEBI:15378"/>
        <dbReference type="ChEBI" id="CHEBI:30616"/>
        <dbReference type="ChEBI" id="CHEBI:57986"/>
        <dbReference type="ChEBI" id="CHEBI:58210"/>
        <dbReference type="ChEBI" id="CHEBI:456216"/>
        <dbReference type="EC" id="2.7.1.26"/>
    </reaction>
</comment>
<keyword evidence="10 14" id="KW-0067">ATP-binding</keyword>
<evidence type="ECO:0000256" key="5">
    <source>
        <dbReference type="ARBA" id="ARBA00022679"/>
    </source>
</evidence>
<dbReference type="NCBIfam" id="TIGR00083">
    <property type="entry name" value="ribF"/>
    <property type="match status" value="1"/>
</dbReference>
<comment type="caution">
    <text evidence="16">The sequence shown here is derived from an EMBL/GenBank/DDBJ whole genome shotgun (WGS) entry which is preliminary data.</text>
</comment>
<dbReference type="PANTHER" id="PTHR22749:SF6">
    <property type="entry name" value="RIBOFLAVIN KINASE"/>
    <property type="match status" value="1"/>
</dbReference>
<dbReference type="SUPFAM" id="SSF52374">
    <property type="entry name" value="Nucleotidylyl transferase"/>
    <property type="match status" value="1"/>
</dbReference>
<dbReference type="PIRSF" id="PIRSF004491">
    <property type="entry name" value="FAD_Synth"/>
    <property type="match status" value="1"/>
</dbReference>
<keyword evidence="4 14" id="KW-0288">FMN</keyword>
<dbReference type="EC" id="2.7.1.26" evidence="14"/>
<evidence type="ECO:0000256" key="2">
    <source>
        <dbReference type="ARBA" id="ARBA00005201"/>
    </source>
</evidence>
<reference evidence="16" key="1">
    <citation type="submission" date="2020-08" db="EMBL/GenBank/DDBJ databases">
        <title>Genome public.</title>
        <authorList>
            <person name="Liu C."/>
            <person name="Sun Q."/>
        </authorList>
    </citation>
    <scope>NUCLEOTIDE SEQUENCE</scope>
    <source>
        <strain evidence="16">NSJ-31</strain>
    </source>
</reference>
<dbReference type="InterPro" id="IPR023465">
    <property type="entry name" value="Riboflavin_kinase_dom_sf"/>
</dbReference>
<dbReference type="CDD" id="cd02064">
    <property type="entry name" value="FAD_synthetase_N"/>
    <property type="match status" value="1"/>
</dbReference>
<keyword evidence="11" id="KW-0511">Multifunctional enzyme</keyword>
<dbReference type="InterPro" id="IPR002606">
    <property type="entry name" value="Riboflavin_kinase_bac"/>
</dbReference>
<evidence type="ECO:0000256" key="4">
    <source>
        <dbReference type="ARBA" id="ARBA00022643"/>
    </source>
</evidence>